<dbReference type="AlphaFoldDB" id="A0AAU8JK01"/>
<gene>
    <name evidence="1" type="ORF">ABWT76_002547</name>
</gene>
<dbReference type="RefSeq" id="WP_190880916.1">
    <property type="nucleotide sequence ID" value="NZ_CP159837.1"/>
</dbReference>
<accession>A0AAU8JK01</accession>
<organism evidence="1">
    <name type="scientific">Planktothricoides raciborskii GIHE-MW2</name>
    <dbReference type="NCBI Taxonomy" id="2792601"/>
    <lineage>
        <taxon>Bacteria</taxon>
        <taxon>Bacillati</taxon>
        <taxon>Cyanobacteriota</taxon>
        <taxon>Cyanophyceae</taxon>
        <taxon>Oscillatoriophycideae</taxon>
        <taxon>Oscillatoriales</taxon>
        <taxon>Oscillatoriaceae</taxon>
        <taxon>Planktothricoides</taxon>
    </lineage>
</organism>
<protein>
    <submittedName>
        <fullName evidence="1">Uncharacterized protein</fullName>
    </submittedName>
</protein>
<proteinExistence type="predicted"/>
<reference evidence="1" key="1">
    <citation type="submission" date="2024-07" db="EMBL/GenBank/DDBJ databases">
        <authorList>
            <person name="Kim Y.J."/>
            <person name="Jeong J.Y."/>
        </authorList>
    </citation>
    <scope>NUCLEOTIDE SEQUENCE</scope>
    <source>
        <strain evidence="1">GIHE-MW2</strain>
    </source>
</reference>
<sequence length="94" mass="10881">MQVYKLKGTVDRFGNLIIKEPIQLPPGEVEVRLQSIESVDTSASKIEMDMTKPDRQVECSVPILKEWLELTEPAPPDFDDDQAKWDYLKEKYNL</sequence>
<dbReference type="EMBL" id="CP159837">
    <property type="protein sequence ID" value="XCM39603.1"/>
    <property type="molecule type" value="Genomic_DNA"/>
</dbReference>
<evidence type="ECO:0000313" key="1">
    <source>
        <dbReference type="EMBL" id="XCM39603.1"/>
    </source>
</evidence>
<name>A0AAU8JK01_9CYAN</name>